<evidence type="ECO:0000259" key="9">
    <source>
        <dbReference type="PROSITE" id="PS50850"/>
    </source>
</evidence>
<feature type="transmembrane region" description="Helical" evidence="8">
    <location>
        <begin position="173"/>
        <end position="196"/>
    </location>
</feature>
<evidence type="ECO:0000256" key="8">
    <source>
        <dbReference type="SAM" id="Phobius"/>
    </source>
</evidence>
<feature type="compositionally biased region" description="Low complexity" evidence="7">
    <location>
        <begin position="8"/>
        <end position="18"/>
    </location>
</feature>
<feature type="transmembrane region" description="Helical" evidence="8">
    <location>
        <begin position="392"/>
        <end position="416"/>
    </location>
</feature>
<feature type="transmembrane region" description="Helical" evidence="8">
    <location>
        <begin position="76"/>
        <end position="97"/>
    </location>
</feature>
<comment type="subcellular location">
    <subcellularLocation>
        <location evidence="1">Cell membrane</location>
        <topology evidence="1">Multi-pass membrane protein</topology>
    </subcellularLocation>
</comment>
<evidence type="ECO:0000256" key="1">
    <source>
        <dbReference type="ARBA" id="ARBA00004651"/>
    </source>
</evidence>
<keyword evidence="6 8" id="KW-0472">Membrane</keyword>
<reference evidence="10 11" key="1">
    <citation type="submission" date="2021-12" db="EMBL/GenBank/DDBJ databases">
        <title>Discovery of the Pendulisporaceae a myxobacterial family with distinct sporulation behavior and unique specialized metabolism.</title>
        <authorList>
            <person name="Garcia R."/>
            <person name="Popoff A."/>
            <person name="Bader C.D."/>
            <person name="Loehr J."/>
            <person name="Walesch S."/>
            <person name="Walt C."/>
            <person name="Boldt J."/>
            <person name="Bunk B."/>
            <person name="Haeckl F.J.F.P.J."/>
            <person name="Gunesch A.P."/>
            <person name="Birkelbach J."/>
            <person name="Nuebel U."/>
            <person name="Pietschmann T."/>
            <person name="Bach T."/>
            <person name="Mueller R."/>
        </authorList>
    </citation>
    <scope>NUCLEOTIDE SEQUENCE [LARGE SCALE GENOMIC DNA]</scope>
    <source>
        <strain evidence="10 11">MSr11954</strain>
    </source>
</reference>
<dbReference type="EMBL" id="CP089984">
    <property type="protein sequence ID" value="WXB11958.1"/>
    <property type="molecule type" value="Genomic_DNA"/>
</dbReference>
<feature type="transmembrane region" description="Helical" evidence="8">
    <location>
        <begin position="262"/>
        <end position="285"/>
    </location>
</feature>
<feature type="transmembrane region" description="Helical" evidence="8">
    <location>
        <begin position="297"/>
        <end position="316"/>
    </location>
</feature>
<evidence type="ECO:0000256" key="6">
    <source>
        <dbReference type="ARBA" id="ARBA00023136"/>
    </source>
</evidence>
<evidence type="ECO:0000256" key="7">
    <source>
        <dbReference type="SAM" id="MobiDB-lite"/>
    </source>
</evidence>
<keyword evidence="4 8" id="KW-0812">Transmembrane</keyword>
<evidence type="ECO:0000256" key="3">
    <source>
        <dbReference type="ARBA" id="ARBA00022475"/>
    </source>
</evidence>
<dbReference type="Gene3D" id="1.20.1250.20">
    <property type="entry name" value="MFS general substrate transporter like domains"/>
    <property type="match status" value="2"/>
</dbReference>
<feature type="domain" description="Major facilitator superfamily (MFS) profile" evidence="9">
    <location>
        <begin position="36"/>
        <end position="444"/>
    </location>
</feature>
<organism evidence="10 11">
    <name type="scientific">Pendulispora albinea</name>
    <dbReference type="NCBI Taxonomy" id="2741071"/>
    <lineage>
        <taxon>Bacteria</taxon>
        <taxon>Pseudomonadati</taxon>
        <taxon>Myxococcota</taxon>
        <taxon>Myxococcia</taxon>
        <taxon>Myxococcales</taxon>
        <taxon>Sorangiineae</taxon>
        <taxon>Pendulisporaceae</taxon>
        <taxon>Pendulispora</taxon>
    </lineage>
</organism>
<keyword evidence="3" id="KW-1003">Cell membrane</keyword>
<evidence type="ECO:0000313" key="11">
    <source>
        <dbReference type="Proteomes" id="UP001370348"/>
    </source>
</evidence>
<dbReference type="RefSeq" id="WP_394821574.1">
    <property type="nucleotide sequence ID" value="NZ_CP089984.1"/>
</dbReference>
<name>A0ABZ2LM15_9BACT</name>
<evidence type="ECO:0000313" key="10">
    <source>
        <dbReference type="EMBL" id="WXB11958.1"/>
    </source>
</evidence>
<dbReference type="PROSITE" id="PS50850">
    <property type="entry name" value="MFS"/>
    <property type="match status" value="1"/>
</dbReference>
<keyword evidence="2" id="KW-0813">Transport</keyword>
<protein>
    <submittedName>
        <fullName evidence="10">MHS family MFS transporter</fullName>
    </submittedName>
</protein>
<dbReference type="InterPro" id="IPR011701">
    <property type="entry name" value="MFS"/>
</dbReference>
<dbReference type="Pfam" id="PF07690">
    <property type="entry name" value="MFS_1"/>
    <property type="match status" value="1"/>
</dbReference>
<dbReference type="InterPro" id="IPR020846">
    <property type="entry name" value="MFS_dom"/>
</dbReference>
<dbReference type="PANTHER" id="PTHR43045">
    <property type="entry name" value="SHIKIMATE TRANSPORTER"/>
    <property type="match status" value="1"/>
</dbReference>
<evidence type="ECO:0000256" key="2">
    <source>
        <dbReference type="ARBA" id="ARBA00022448"/>
    </source>
</evidence>
<gene>
    <name evidence="10" type="ORF">LZC94_29390</name>
</gene>
<feature type="transmembrane region" description="Helical" evidence="8">
    <location>
        <begin position="109"/>
        <end position="127"/>
    </location>
</feature>
<accession>A0ABZ2LM15</accession>
<evidence type="ECO:0000256" key="4">
    <source>
        <dbReference type="ARBA" id="ARBA00022692"/>
    </source>
</evidence>
<sequence>MSAPLPTHPSHPSHPSHSFRAPRARDSQDPRTARRVAVASMVGTSLEWYDFFLYGLAAALVFKKLFFPSFNPLSGTLMAFATYAVGFVARPVGGAIFGHYGDKIGRKNILIFTLVLMGVSTFAIGLLPTYDTIGVAAPILLVTLRFFQGLGLGGEWGGAVLMTIEHSRGRRGLAASWPQVGAPAGNLLAAGVLGLLSAAMPDDAFHSWGWRIPFLLSAALIAVGLWIRGSLHESPLFLEVKQQQAVPKTPLLEVLRLHPRSLLVVLGARIGSDVCYYIFALFIVTYATQHVGHPRELALHAVLIGSAFQLFFMPLFGALSDRYGRRPVSLAGAVGAAAWGFAFFPLLDTKSPALLFLAAVVGLFFHAAMYGPQAAFVSELFSTRLRYSGSSVGYQVAGILGGALAPMIALALLTYFGTSLAISLYLLGALAINIVAMLAAPETHTVDLALPTR</sequence>
<dbReference type="PANTHER" id="PTHR43045:SF1">
    <property type="entry name" value="SHIKIMATE TRANSPORTER"/>
    <property type="match status" value="1"/>
</dbReference>
<feature type="transmembrane region" description="Helical" evidence="8">
    <location>
        <begin position="328"/>
        <end position="347"/>
    </location>
</feature>
<dbReference type="CDD" id="cd17369">
    <property type="entry name" value="MFS_ShiA_like"/>
    <property type="match status" value="1"/>
</dbReference>
<dbReference type="InterPro" id="IPR036259">
    <property type="entry name" value="MFS_trans_sf"/>
</dbReference>
<keyword evidence="11" id="KW-1185">Reference proteome</keyword>
<evidence type="ECO:0000256" key="5">
    <source>
        <dbReference type="ARBA" id="ARBA00022989"/>
    </source>
</evidence>
<keyword evidence="5 8" id="KW-1133">Transmembrane helix</keyword>
<feature type="transmembrane region" description="Helical" evidence="8">
    <location>
        <begin position="422"/>
        <end position="440"/>
    </location>
</feature>
<feature type="region of interest" description="Disordered" evidence="7">
    <location>
        <begin position="1"/>
        <end position="30"/>
    </location>
</feature>
<dbReference type="Proteomes" id="UP001370348">
    <property type="component" value="Chromosome"/>
</dbReference>
<feature type="transmembrane region" description="Helical" evidence="8">
    <location>
        <begin position="353"/>
        <end position="371"/>
    </location>
</feature>
<dbReference type="SUPFAM" id="SSF103473">
    <property type="entry name" value="MFS general substrate transporter"/>
    <property type="match status" value="1"/>
</dbReference>
<feature type="transmembrane region" description="Helical" evidence="8">
    <location>
        <begin position="208"/>
        <end position="227"/>
    </location>
</feature>
<proteinExistence type="predicted"/>